<dbReference type="CDD" id="cd12148">
    <property type="entry name" value="fungal_TF_MHR"/>
    <property type="match status" value="1"/>
</dbReference>
<evidence type="ECO:0000256" key="3">
    <source>
        <dbReference type="ARBA" id="ARBA00023125"/>
    </source>
</evidence>
<keyword evidence="5" id="KW-0539">Nucleus</keyword>
<evidence type="ECO:0000256" key="2">
    <source>
        <dbReference type="ARBA" id="ARBA00023015"/>
    </source>
</evidence>
<keyword evidence="9" id="KW-1185">Reference proteome</keyword>
<dbReference type="OrthoDB" id="3364175at2759"/>
<dbReference type="GO" id="GO:0008270">
    <property type="term" value="F:zinc ion binding"/>
    <property type="evidence" value="ECO:0007669"/>
    <property type="project" value="InterPro"/>
</dbReference>
<dbReference type="Gene3D" id="4.10.240.10">
    <property type="entry name" value="Zn(2)-C6 fungal-type DNA-binding domain"/>
    <property type="match status" value="1"/>
</dbReference>
<dbReference type="GO" id="GO:0000978">
    <property type="term" value="F:RNA polymerase II cis-regulatory region sequence-specific DNA binding"/>
    <property type="evidence" value="ECO:0007669"/>
    <property type="project" value="TreeGrafter"/>
</dbReference>
<evidence type="ECO:0000256" key="4">
    <source>
        <dbReference type="ARBA" id="ARBA00023163"/>
    </source>
</evidence>
<organism evidence="8 9">
    <name type="scientific">Aspergillus sclerotiicarbonarius (strain CBS 121057 / IBT 28362)</name>
    <dbReference type="NCBI Taxonomy" id="1448318"/>
    <lineage>
        <taxon>Eukaryota</taxon>
        <taxon>Fungi</taxon>
        <taxon>Dikarya</taxon>
        <taxon>Ascomycota</taxon>
        <taxon>Pezizomycotina</taxon>
        <taxon>Eurotiomycetes</taxon>
        <taxon>Eurotiomycetidae</taxon>
        <taxon>Eurotiales</taxon>
        <taxon>Aspergillaceae</taxon>
        <taxon>Aspergillus</taxon>
        <taxon>Aspergillus subgen. Circumdati</taxon>
    </lineage>
</organism>
<keyword evidence="1" id="KW-0479">Metal-binding</keyword>
<feature type="compositionally biased region" description="Polar residues" evidence="6">
    <location>
        <begin position="124"/>
        <end position="142"/>
    </location>
</feature>
<feature type="compositionally biased region" description="Low complexity" evidence="6">
    <location>
        <begin position="192"/>
        <end position="202"/>
    </location>
</feature>
<keyword evidence="3" id="KW-0238">DNA-binding</keyword>
<dbReference type="SMART" id="SM00906">
    <property type="entry name" value="Fungal_trans"/>
    <property type="match status" value="1"/>
</dbReference>
<accession>A0A319EST0</accession>
<dbReference type="Pfam" id="PF04082">
    <property type="entry name" value="Fungal_trans"/>
    <property type="match status" value="1"/>
</dbReference>
<feature type="domain" description="Zn(2)-C6 fungal-type" evidence="7">
    <location>
        <begin position="29"/>
        <end position="62"/>
    </location>
</feature>
<feature type="compositionally biased region" description="Low complexity" evidence="6">
    <location>
        <begin position="668"/>
        <end position="683"/>
    </location>
</feature>
<dbReference type="PANTHER" id="PTHR47424:SF3">
    <property type="entry name" value="REGULATORY PROTEIN GAL4"/>
    <property type="match status" value="1"/>
</dbReference>
<feature type="region of interest" description="Disordered" evidence="6">
    <location>
        <begin position="124"/>
        <end position="156"/>
    </location>
</feature>
<dbReference type="GO" id="GO:0000981">
    <property type="term" value="F:DNA-binding transcription factor activity, RNA polymerase II-specific"/>
    <property type="evidence" value="ECO:0007669"/>
    <property type="project" value="InterPro"/>
</dbReference>
<dbReference type="Pfam" id="PF00172">
    <property type="entry name" value="Zn_clus"/>
    <property type="match status" value="1"/>
</dbReference>
<dbReference type="InterPro" id="IPR001138">
    <property type="entry name" value="Zn2Cys6_DnaBD"/>
</dbReference>
<feature type="region of interest" description="Disordered" evidence="6">
    <location>
        <begin position="172"/>
        <end position="202"/>
    </location>
</feature>
<dbReference type="SMART" id="SM00066">
    <property type="entry name" value="GAL4"/>
    <property type="match status" value="1"/>
</dbReference>
<sequence length="739" mass="82040">MPNSSSRTSSRDHSPAHQSSSKRRRVALACKTCRERKVRCDAARPVCGACRKRDVSSEQCEYTVVADTAKYQSERAYIQSLRNHIADLQGSIQQQPLPLPTPHDSNQPVPCGLQGDILMGWSENGVNPHNQDQVSGHSNSLSAMGAPAPDAHVENDRDQFYGQPSLVSLLQQCAQASPGRPSQSGRLPPRPSATSVSTSPSFVSSVSKSISSMLSDDYSLPPRKVADWLLGIYFDNNHLFYPWVHKETFLMSYNALWSRQDSDIHESLPDVGLGGCNCPVSVFHCALNAMLAIACEFSSMRLQEKRGYSAIFNERMKSLMSFDIFDSGSVAHVQALLLIAIYLQCTSHPRRCWNVIGMAYRMAVGLGLHQQCQSDKLTAIEREIRWRAWCACVQMDIIVSMTMGRPPMTAPLQQVPLPSPVDDVYLSHGQNGSGQPTGTISTNQFLYENMRLISLLRQILLTVYQSTNPGTQETPPQTSESNFMAIIEIGKSLDEYESSLPPVFQWGERRLPESSVERPFRRQSNVLHARYLHLKLLLYRPALSEYCASKTAQSDLVRPDSWSFICQQTAASSCVRAACDLVNSLANATKQDATGAWWYGVYYLITAGIILALADSCTAPFAGVTLDQRETAWNQCLETLQLMIDVHPSARDYAIALSGLRVSMTSEQAQSQRQRSRPSQSSPGADTAARYDSHLSPGTAGYETLSPCLRNWDNELDNIMLPVHFLQELDDELLLPNLF</sequence>
<dbReference type="GO" id="GO:0005634">
    <property type="term" value="C:nucleus"/>
    <property type="evidence" value="ECO:0007669"/>
    <property type="project" value="TreeGrafter"/>
</dbReference>
<dbReference type="CDD" id="cd00067">
    <property type="entry name" value="GAL4"/>
    <property type="match status" value="1"/>
</dbReference>
<protein>
    <recommendedName>
        <fullName evidence="7">Zn(2)-C6 fungal-type domain-containing protein</fullName>
    </recommendedName>
</protein>
<proteinExistence type="predicted"/>
<evidence type="ECO:0000313" key="9">
    <source>
        <dbReference type="Proteomes" id="UP000248423"/>
    </source>
</evidence>
<evidence type="ECO:0000256" key="6">
    <source>
        <dbReference type="SAM" id="MobiDB-lite"/>
    </source>
</evidence>
<feature type="region of interest" description="Disordered" evidence="6">
    <location>
        <begin position="667"/>
        <end position="698"/>
    </location>
</feature>
<dbReference type="PANTHER" id="PTHR47424">
    <property type="entry name" value="REGULATORY PROTEIN GAL4"/>
    <property type="match status" value="1"/>
</dbReference>
<reference evidence="8 9" key="1">
    <citation type="submission" date="2018-02" db="EMBL/GenBank/DDBJ databases">
        <title>The genomes of Aspergillus section Nigri reveals drivers in fungal speciation.</title>
        <authorList>
            <consortium name="DOE Joint Genome Institute"/>
            <person name="Vesth T.C."/>
            <person name="Nybo J."/>
            <person name="Theobald S."/>
            <person name="Brandl J."/>
            <person name="Frisvad J.C."/>
            <person name="Nielsen K.F."/>
            <person name="Lyhne E.K."/>
            <person name="Kogle M.E."/>
            <person name="Kuo A."/>
            <person name="Riley R."/>
            <person name="Clum A."/>
            <person name="Nolan M."/>
            <person name="Lipzen A."/>
            <person name="Salamov A."/>
            <person name="Henrissat B."/>
            <person name="Wiebenga A."/>
            <person name="De vries R.P."/>
            <person name="Grigoriev I.V."/>
            <person name="Mortensen U.H."/>
            <person name="Andersen M.R."/>
            <person name="Baker S.E."/>
        </authorList>
    </citation>
    <scope>NUCLEOTIDE SEQUENCE [LARGE SCALE GENOMIC DNA]</scope>
    <source>
        <strain evidence="8 9">CBS 121057</strain>
    </source>
</reference>
<gene>
    <name evidence="8" type="ORF">BO78DRAFT_232765</name>
</gene>
<dbReference type="EMBL" id="KZ826323">
    <property type="protein sequence ID" value="PYI10108.1"/>
    <property type="molecule type" value="Genomic_DNA"/>
</dbReference>
<evidence type="ECO:0000313" key="8">
    <source>
        <dbReference type="EMBL" id="PYI10108.1"/>
    </source>
</evidence>
<evidence type="ECO:0000256" key="1">
    <source>
        <dbReference type="ARBA" id="ARBA00022723"/>
    </source>
</evidence>
<dbReference type="InterPro" id="IPR051127">
    <property type="entry name" value="Fungal_SecMet_Regulators"/>
</dbReference>
<dbReference type="AlphaFoldDB" id="A0A319EST0"/>
<dbReference type="GO" id="GO:0000435">
    <property type="term" value="P:positive regulation of transcription from RNA polymerase II promoter by galactose"/>
    <property type="evidence" value="ECO:0007669"/>
    <property type="project" value="TreeGrafter"/>
</dbReference>
<dbReference type="Proteomes" id="UP000248423">
    <property type="component" value="Unassembled WGS sequence"/>
</dbReference>
<keyword evidence="4" id="KW-0804">Transcription</keyword>
<evidence type="ECO:0000259" key="7">
    <source>
        <dbReference type="PROSITE" id="PS50048"/>
    </source>
</evidence>
<dbReference type="VEuPathDB" id="FungiDB:BO78DRAFT_232765"/>
<keyword evidence="2" id="KW-0805">Transcription regulation</keyword>
<evidence type="ECO:0000256" key="5">
    <source>
        <dbReference type="ARBA" id="ARBA00023242"/>
    </source>
</evidence>
<dbReference type="InterPro" id="IPR007219">
    <property type="entry name" value="XnlR_reg_dom"/>
</dbReference>
<feature type="compositionally biased region" description="Polar residues" evidence="6">
    <location>
        <begin position="172"/>
        <end position="185"/>
    </location>
</feature>
<dbReference type="InterPro" id="IPR036864">
    <property type="entry name" value="Zn2-C6_fun-type_DNA-bd_sf"/>
</dbReference>
<dbReference type="GO" id="GO:0006351">
    <property type="term" value="P:DNA-templated transcription"/>
    <property type="evidence" value="ECO:0007669"/>
    <property type="project" value="InterPro"/>
</dbReference>
<feature type="region of interest" description="Disordered" evidence="6">
    <location>
        <begin position="1"/>
        <end position="24"/>
    </location>
</feature>
<dbReference type="STRING" id="1448318.A0A319EST0"/>
<name>A0A319EST0_ASPSB</name>
<dbReference type="SUPFAM" id="SSF57701">
    <property type="entry name" value="Zn2/Cys6 DNA-binding domain"/>
    <property type="match status" value="1"/>
</dbReference>
<dbReference type="PROSITE" id="PS50048">
    <property type="entry name" value="ZN2_CY6_FUNGAL_2"/>
    <property type="match status" value="1"/>
</dbReference>